<dbReference type="Proteomes" id="UP000749559">
    <property type="component" value="Unassembled WGS sequence"/>
</dbReference>
<protein>
    <submittedName>
        <fullName evidence="1">Uncharacterized protein</fullName>
    </submittedName>
</protein>
<keyword evidence="2" id="KW-1185">Reference proteome</keyword>
<evidence type="ECO:0000313" key="1">
    <source>
        <dbReference type="EMBL" id="CAH1779614.1"/>
    </source>
</evidence>
<evidence type="ECO:0000313" key="2">
    <source>
        <dbReference type="Proteomes" id="UP000749559"/>
    </source>
</evidence>
<reference evidence="1" key="1">
    <citation type="submission" date="2022-03" db="EMBL/GenBank/DDBJ databases">
        <authorList>
            <person name="Martin C."/>
        </authorList>
    </citation>
    <scope>NUCLEOTIDE SEQUENCE</scope>
</reference>
<comment type="caution">
    <text evidence="1">The sequence shown here is derived from an EMBL/GenBank/DDBJ whole genome shotgun (WGS) entry which is preliminary data.</text>
</comment>
<dbReference type="AlphaFoldDB" id="A0A8J1TVL9"/>
<dbReference type="OrthoDB" id="6092508at2759"/>
<proteinExistence type="predicted"/>
<sequence length="105" mass="11889">MELIDHLKTDKWEKADINEQKGFSEYRVCHRKLVADGHFLYMVQPLNEWGEQEGEPCQAHLHEAAGKKDPIHGINNIFFKLDGAAGDMKRGVIGVDVEGDCVIKK</sequence>
<accession>A0A8J1TVL9</accession>
<name>A0A8J1TVL9_OWEFU</name>
<gene>
    <name evidence="1" type="ORF">OFUS_LOCUS6411</name>
</gene>
<organism evidence="1 2">
    <name type="scientific">Owenia fusiformis</name>
    <name type="common">Polychaete worm</name>
    <dbReference type="NCBI Taxonomy" id="6347"/>
    <lineage>
        <taxon>Eukaryota</taxon>
        <taxon>Metazoa</taxon>
        <taxon>Spiralia</taxon>
        <taxon>Lophotrochozoa</taxon>
        <taxon>Annelida</taxon>
        <taxon>Polychaeta</taxon>
        <taxon>Sedentaria</taxon>
        <taxon>Canalipalpata</taxon>
        <taxon>Sabellida</taxon>
        <taxon>Oweniida</taxon>
        <taxon>Oweniidae</taxon>
        <taxon>Owenia</taxon>
    </lineage>
</organism>
<dbReference type="EMBL" id="CAIIXF020000003">
    <property type="protein sequence ID" value="CAH1779614.1"/>
    <property type="molecule type" value="Genomic_DNA"/>
</dbReference>